<name>A0A8T0N970_PANVG</name>
<accession>A0A8T0N970</accession>
<protein>
    <submittedName>
        <fullName evidence="1">Uncharacterized protein</fullName>
    </submittedName>
</protein>
<dbReference type="AlphaFoldDB" id="A0A8T0N970"/>
<evidence type="ECO:0000313" key="1">
    <source>
        <dbReference type="EMBL" id="KAG2545757.1"/>
    </source>
</evidence>
<keyword evidence="2" id="KW-1185">Reference proteome</keyword>
<sequence>MVAKNKQNDKPTLTDETMMALAGFDQRDAHNGNDMSFQTCDQLAPGLDSPFYTCLVRSGTTIHHPREFTFNTAYAGDIISSSAFVQIIVLLYMPNNIWTYNANAMFICCVPLQKMAK</sequence>
<gene>
    <name evidence="1" type="ORF">PVAP13_9KG230327</name>
</gene>
<dbReference type="EMBL" id="CM029053">
    <property type="protein sequence ID" value="KAG2545757.1"/>
    <property type="molecule type" value="Genomic_DNA"/>
</dbReference>
<dbReference type="Proteomes" id="UP000823388">
    <property type="component" value="Chromosome 9K"/>
</dbReference>
<comment type="caution">
    <text evidence="1">The sequence shown here is derived from an EMBL/GenBank/DDBJ whole genome shotgun (WGS) entry which is preliminary data.</text>
</comment>
<evidence type="ECO:0000313" key="2">
    <source>
        <dbReference type="Proteomes" id="UP000823388"/>
    </source>
</evidence>
<organism evidence="1 2">
    <name type="scientific">Panicum virgatum</name>
    <name type="common">Blackwell switchgrass</name>
    <dbReference type="NCBI Taxonomy" id="38727"/>
    <lineage>
        <taxon>Eukaryota</taxon>
        <taxon>Viridiplantae</taxon>
        <taxon>Streptophyta</taxon>
        <taxon>Embryophyta</taxon>
        <taxon>Tracheophyta</taxon>
        <taxon>Spermatophyta</taxon>
        <taxon>Magnoliopsida</taxon>
        <taxon>Liliopsida</taxon>
        <taxon>Poales</taxon>
        <taxon>Poaceae</taxon>
        <taxon>PACMAD clade</taxon>
        <taxon>Panicoideae</taxon>
        <taxon>Panicodae</taxon>
        <taxon>Paniceae</taxon>
        <taxon>Panicinae</taxon>
        <taxon>Panicum</taxon>
        <taxon>Panicum sect. Hiantes</taxon>
    </lineage>
</organism>
<reference evidence="1" key="1">
    <citation type="submission" date="2020-05" db="EMBL/GenBank/DDBJ databases">
        <title>WGS assembly of Panicum virgatum.</title>
        <authorList>
            <person name="Lovell J.T."/>
            <person name="Jenkins J."/>
            <person name="Shu S."/>
            <person name="Juenger T.E."/>
            <person name="Schmutz J."/>
        </authorList>
    </citation>
    <scope>NUCLEOTIDE SEQUENCE</scope>
    <source>
        <strain evidence="1">AP13</strain>
    </source>
</reference>
<proteinExistence type="predicted"/>